<reference evidence="1" key="1">
    <citation type="submission" date="2014-05" db="EMBL/GenBank/DDBJ databases">
        <title>Genome sequence of Mycobacterium aromaticivorans strain JS19b1T (= DSM 45407T).</title>
        <authorList>
            <person name="Kwak Y."/>
            <person name="Park G.-S."/>
            <person name="Li Q.X."/>
            <person name="Lee S.-E."/>
            <person name="Shin J.-H."/>
        </authorList>
    </citation>
    <scope>NUCLEOTIDE SEQUENCE [LARGE SCALE GENOMIC DNA]</scope>
    <source>
        <strain evidence="1">JS19b1</strain>
    </source>
</reference>
<evidence type="ECO:0000313" key="2">
    <source>
        <dbReference type="Proteomes" id="UP000022835"/>
    </source>
</evidence>
<accession>A0A064CR91</accession>
<comment type="caution">
    <text evidence="1">The sequence shown here is derived from an EMBL/GenBank/DDBJ whole genome shotgun (WGS) entry which is preliminary data.</text>
</comment>
<dbReference type="RefSeq" id="WP_036345098.1">
    <property type="nucleotide sequence ID" value="NZ_JALN02000001.1"/>
</dbReference>
<evidence type="ECO:0000313" key="1">
    <source>
        <dbReference type="EMBL" id="KDF02197.1"/>
    </source>
</evidence>
<sequence>MSQPHTLQINIHYRAGGTSMTIAPNGFDDDSHDRIAAFLDYAIREVKSAGIASWVLQALDALYGSAPAPGFDCLDDVELTLFARVLEHWIGAAERTPEWWPPAAVGWIVRQWVAADEAIEARALARDELLREAAVEAAAEAAAPFRGPAVGGVIDEDGRFLPRITD</sequence>
<dbReference type="EMBL" id="JALN02000001">
    <property type="protein sequence ID" value="KDF02197.1"/>
    <property type="molecule type" value="Genomic_DNA"/>
</dbReference>
<proteinExistence type="predicted"/>
<organism evidence="1 2">
    <name type="scientific">Mycolicibacterium aromaticivorans JS19b1 = JCM 16368</name>
    <dbReference type="NCBI Taxonomy" id="1440774"/>
    <lineage>
        <taxon>Bacteria</taxon>
        <taxon>Bacillati</taxon>
        <taxon>Actinomycetota</taxon>
        <taxon>Actinomycetes</taxon>
        <taxon>Mycobacteriales</taxon>
        <taxon>Mycobacteriaceae</taxon>
        <taxon>Mycolicibacterium</taxon>
    </lineage>
</organism>
<keyword evidence="2" id="KW-1185">Reference proteome</keyword>
<protein>
    <submittedName>
        <fullName evidence="1">Uncharacterized protein</fullName>
    </submittedName>
</protein>
<dbReference type="Proteomes" id="UP000022835">
    <property type="component" value="Unassembled WGS sequence"/>
</dbReference>
<name>A0A064CR91_9MYCO</name>
<dbReference type="AlphaFoldDB" id="A0A064CR91"/>
<gene>
    <name evidence="1" type="ORF">Y900_025505</name>
</gene>